<organism evidence="2 3">
    <name type="scientific">Eumeta variegata</name>
    <name type="common">Bagworm moth</name>
    <name type="synonym">Eumeta japonica</name>
    <dbReference type="NCBI Taxonomy" id="151549"/>
    <lineage>
        <taxon>Eukaryota</taxon>
        <taxon>Metazoa</taxon>
        <taxon>Ecdysozoa</taxon>
        <taxon>Arthropoda</taxon>
        <taxon>Hexapoda</taxon>
        <taxon>Insecta</taxon>
        <taxon>Pterygota</taxon>
        <taxon>Neoptera</taxon>
        <taxon>Endopterygota</taxon>
        <taxon>Lepidoptera</taxon>
        <taxon>Glossata</taxon>
        <taxon>Ditrysia</taxon>
        <taxon>Tineoidea</taxon>
        <taxon>Psychidae</taxon>
        <taxon>Oiketicinae</taxon>
        <taxon>Eumeta</taxon>
    </lineage>
</organism>
<evidence type="ECO:0000256" key="1">
    <source>
        <dbReference type="SAM" id="MobiDB-lite"/>
    </source>
</evidence>
<sequence length="149" mass="16538">MCIKCESPGAAPARPPAVSRRRVSDNTFALYHGRLSSEESRARVTPATGLRPPEIARRLKKKNTTFSDRRSDKEARIRSVSNRSGRVPRSYLNVAALEAPVQRDSAARRDRAGQMIWCGTLESACARHVVREDEQPRPTEEVAVGAGER</sequence>
<feature type="region of interest" description="Disordered" evidence="1">
    <location>
        <begin position="62"/>
        <end position="83"/>
    </location>
</feature>
<evidence type="ECO:0000313" key="3">
    <source>
        <dbReference type="Proteomes" id="UP000299102"/>
    </source>
</evidence>
<feature type="compositionally biased region" description="Low complexity" evidence="1">
    <location>
        <begin position="7"/>
        <end position="18"/>
    </location>
</feature>
<name>A0A4C1X0N3_EUMVA</name>
<feature type="region of interest" description="Disordered" evidence="1">
    <location>
        <begin position="1"/>
        <end position="21"/>
    </location>
</feature>
<comment type="caution">
    <text evidence="2">The sequence shown here is derived from an EMBL/GenBank/DDBJ whole genome shotgun (WGS) entry which is preliminary data.</text>
</comment>
<protein>
    <submittedName>
        <fullName evidence="2">Uncharacterized protein</fullName>
    </submittedName>
</protein>
<feature type="compositionally biased region" description="Basic and acidic residues" evidence="1">
    <location>
        <begin position="67"/>
        <end position="77"/>
    </location>
</feature>
<dbReference type="EMBL" id="BGZK01000681">
    <property type="protein sequence ID" value="GBP55914.1"/>
    <property type="molecule type" value="Genomic_DNA"/>
</dbReference>
<reference evidence="2 3" key="1">
    <citation type="journal article" date="2019" name="Commun. Biol.">
        <title>The bagworm genome reveals a unique fibroin gene that provides high tensile strength.</title>
        <authorList>
            <person name="Kono N."/>
            <person name="Nakamura H."/>
            <person name="Ohtoshi R."/>
            <person name="Tomita M."/>
            <person name="Numata K."/>
            <person name="Arakawa K."/>
        </authorList>
    </citation>
    <scope>NUCLEOTIDE SEQUENCE [LARGE SCALE GENOMIC DNA]</scope>
</reference>
<evidence type="ECO:0000313" key="2">
    <source>
        <dbReference type="EMBL" id="GBP55914.1"/>
    </source>
</evidence>
<gene>
    <name evidence="2" type="ORF">EVAR_43706_1</name>
</gene>
<dbReference type="AlphaFoldDB" id="A0A4C1X0N3"/>
<proteinExistence type="predicted"/>
<dbReference type="Proteomes" id="UP000299102">
    <property type="component" value="Unassembled WGS sequence"/>
</dbReference>
<keyword evidence="3" id="KW-1185">Reference proteome</keyword>
<accession>A0A4C1X0N3</accession>